<keyword evidence="6" id="KW-0378">Hydrolase</keyword>
<evidence type="ECO:0000256" key="2">
    <source>
        <dbReference type="ARBA" id="ARBA00004496"/>
    </source>
</evidence>
<dbReference type="GO" id="GO:0055086">
    <property type="term" value="P:nucleobase-containing small molecule metabolic process"/>
    <property type="evidence" value="ECO:0007669"/>
    <property type="project" value="UniProtKB-ARBA"/>
</dbReference>
<dbReference type="PROSITE" id="PS51747">
    <property type="entry name" value="CYT_DCMP_DEAMINASES_2"/>
    <property type="match status" value="1"/>
</dbReference>
<name>A0A381UQ49_9ZZZZ</name>
<organism evidence="10">
    <name type="scientific">marine metagenome</name>
    <dbReference type="NCBI Taxonomy" id="408172"/>
    <lineage>
        <taxon>unclassified sequences</taxon>
        <taxon>metagenomes</taxon>
        <taxon>ecological metagenomes</taxon>
    </lineage>
</organism>
<dbReference type="InterPro" id="IPR016192">
    <property type="entry name" value="APOBEC/CMP_deaminase_Zn-bd"/>
</dbReference>
<comment type="pathway">
    <text evidence="8">Pyrimidine metabolism.</text>
</comment>
<dbReference type="PROSITE" id="PS00903">
    <property type="entry name" value="CYT_DCMP_DEAMINASES_1"/>
    <property type="match status" value="1"/>
</dbReference>
<evidence type="ECO:0000256" key="4">
    <source>
        <dbReference type="ARBA" id="ARBA00022490"/>
    </source>
</evidence>
<dbReference type="GO" id="GO:0072527">
    <property type="term" value="P:pyrimidine-containing compound metabolic process"/>
    <property type="evidence" value="ECO:0007669"/>
    <property type="project" value="UniProtKB-ARBA"/>
</dbReference>
<keyword evidence="5" id="KW-0479">Metal-binding</keyword>
<dbReference type="EMBL" id="UINC01006757">
    <property type="protein sequence ID" value="SVA29447.1"/>
    <property type="molecule type" value="Genomic_DNA"/>
</dbReference>
<comment type="subcellular location">
    <subcellularLocation>
        <location evidence="2">Cytoplasm</location>
    </subcellularLocation>
</comment>
<proteinExistence type="predicted"/>
<dbReference type="GO" id="GO:0005737">
    <property type="term" value="C:cytoplasm"/>
    <property type="evidence" value="ECO:0007669"/>
    <property type="project" value="UniProtKB-SubCell"/>
</dbReference>
<evidence type="ECO:0000313" key="10">
    <source>
        <dbReference type="EMBL" id="SVA29447.1"/>
    </source>
</evidence>
<keyword evidence="4" id="KW-0963">Cytoplasm</keyword>
<evidence type="ECO:0000256" key="8">
    <source>
        <dbReference type="ARBA" id="ARBA00060693"/>
    </source>
</evidence>
<dbReference type="Gene3D" id="3.40.140.10">
    <property type="entry name" value="Cytidine Deaminase, domain 2"/>
    <property type="match status" value="1"/>
</dbReference>
<evidence type="ECO:0000256" key="7">
    <source>
        <dbReference type="ARBA" id="ARBA00022833"/>
    </source>
</evidence>
<comment type="subunit">
    <text evidence="3">Homodimer.</text>
</comment>
<dbReference type="PANTHER" id="PTHR11079">
    <property type="entry name" value="CYTOSINE DEAMINASE FAMILY MEMBER"/>
    <property type="match status" value="1"/>
</dbReference>
<evidence type="ECO:0000256" key="5">
    <source>
        <dbReference type="ARBA" id="ARBA00022723"/>
    </source>
</evidence>
<dbReference type="AlphaFoldDB" id="A0A381UQ49"/>
<accession>A0A381UQ49</accession>
<evidence type="ECO:0000259" key="9">
    <source>
        <dbReference type="PROSITE" id="PS51747"/>
    </source>
</evidence>
<dbReference type="GO" id="GO:0008270">
    <property type="term" value="F:zinc ion binding"/>
    <property type="evidence" value="ECO:0007669"/>
    <property type="project" value="InterPro"/>
</dbReference>
<dbReference type="PANTHER" id="PTHR11079:SF190">
    <property type="entry name" value="CYTOSINE DEAMINASE"/>
    <property type="match status" value="1"/>
</dbReference>
<evidence type="ECO:0000256" key="1">
    <source>
        <dbReference type="ARBA" id="ARBA00001947"/>
    </source>
</evidence>
<comment type="cofactor">
    <cofactor evidence="1">
        <name>Zn(2+)</name>
        <dbReference type="ChEBI" id="CHEBI:29105"/>
    </cofactor>
</comment>
<keyword evidence="7" id="KW-0862">Zinc</keyword>
<dbReference type="InterPro" id="IPR016193">
    <property type="entry name" value="Cytidine_deaminase-like"/>
</dbReference>
<dbReference type="CDD" id="cd01285">
    <property type="entry name" value="nucleoside_deaminase"/>
    <property type="match status" value="1"/>
</dbReference>
<evidence type="ECO:0000256" key="6">
    <source>
        <dbReference type="ARBA" id="ARBA00022801"/>
    </source>
</evidence>
<reference evidence="10" key="1">
    <citation type="submission" date="2018-05" db="EMBL/GenBank/DDBJ databases">
        <authorList>
            <person name="Lanie J.A."/>
            <person name="Ng W.-L."/>
            <person name="Kazmierczak K.M."/>
            <person name="Andrzejewski T.M."/>
            <person name="Davidsen T.M."/>
            <person name="Wayne K.J."/>
            <person name="Tettelin H."/>
            <person name="Glass J.I."/>
            <person name="Rusch D."/>
            <person name="Podicherti R."/>
            <person name="Tsui H.-C.T."/>
            <person name="Winkler M.E."/>
        </authorList>
    </citation>
    <scope>NUCLEOTIDE SEQUENCE</scope>
</reference>
<dbReference type="InterPro" id="IPR002125">
    <property type="entry name" value="CMP_dCMP_dom"/>
</dbReference>
<dbReference type="GO" id="GO:0008835">
    <property type="term" value="F:diaminohydroxyphosphoribosylaminopyrimidine deaminase activity"/>
    <property type="evidence" value="ECO:0007669"/>
    <property type="project" value="TreeGrafter"/>
</dbReference>
<gene>
    <name evidence="10" type="ORF">METZ01_LOCUS82301</name>
</gene>
<dbReference type="FunFam" id="3.40.140.10:FF:000016">
    <property type="entry name" value="Cytosine deaminase"/>
    <property type="match status" value="1"/>
</dbReference>
<evidence type="ECO:0000256" key="3">
    <source>
        <dbReference type="ARBA" id="ARBA00011738"/>
    </source>
</evidence>
<feature type="domain" description="CMP/dCMP-type deaminase" evidence="9">
    <location>
        <begin position="9"/>
        <end position="129"/>
    </location>
</feature>
<dbReference type="SUPFAM" id="SSF53927">
    <property type="entry name" value="Cytidine deaminase-like"/>
    <property type="match status" value="1"/>
</dbReference>
<dbReference type="Pfam" id="PF00383">
    <property type="entry name" value="dCMP_cyt_deam_1"/>
    <property type="match status" value="1"/>
</dbReference>
<protein>
    <recommendedName>
        <fullName evidence="9">CMP/dCMP-type deaminase domain-containing protein</fullName>
    </recommendedName>
</protein>
<sequence length="158" mass="18094">MKKTNITNKDHIKFMKEAINEAEIGLEEGGIPIGSILVHNNQIVGRGHNQRVQKGNPLLHGEMDALQNLGRQDARFYRECIIYTTLSPCIMCSGTIVHYKIPLVIIGENETTEATTFCEDFLVDNNIELINMNLDQCKLMMKHFIQNNEELWYEDISI</sequence>